<keyword evidence="1" id="KW-1133">Transmembrane helix</keyword>
<keyword evidence="1" id="KW-0472">Membrane</keyword>
<dbReference type="PANTHER" id="PTHR36000:SF2">
    <property type="entry name" value="DEFECTIVE 1273 PROTEIN, PUTATIVE-RELATED"/>
    <property type="match status" value="1"/>
</dbReference>
<feature type="transmembrane region" description="Helical" evidence="1">
    <location>
        <begin position="190"/>
        <end position="208"/>
    </location>
</feature>
<name>A0AB40ANG8_DIOCR</name>
<dbReference type="GeneID" id="120252150"/>
<evidence type="ECO:0000256" key="1">
    <source>
        <dbReference type="SAM" id="Phobius"/>
    </source>
</evidence>
<reference evidence="3" key="1">
    <citation type="submission" date="2025-08" db="UniProtKB">
        <authorList>
            <consortium name="RefSeq"/>
        </authorList>
    </citation>
    <scope>IDENTIFICATION</scope>
</reference>
<evidence type="ECO:0000313" key="2">
    <source>
        <dbReference type="Proteomes" id="UP001515500"/>
    </source>
</evidence>
<feature type="transmembrane region" description="Helical" evidence="1">
    <location>
        <begin position="116"/>
        <end position="141"/>
    </location>
</feature>
<evidence type="ECO:0000313" key="3">
    <source>
        <dbReference type="RefSeq" id="XP_039116567.1"/>
    </source>
</evidence>
<dbReference type="AlphaFoldDB" id="A0AB40ANG8"/>
<keyword evidence="1" id="KW-0812">Transmembrane</keyword>
<feature type="transmembrane region" description="Helical" evidence="1">
    <location>
        <begin position="153"/>
        <end position="170"/>
    </location>
</feature>
<dbReference type="RefSeq" id="XP_039116567.1">
    <property type="nucleotide sequence ID" value="XM_039260633.1"/>
</dbReference>
<keyword evidence="2" id="KW-1185">Reference proteome</keyword>
<dbReference type="Proteomes" id="UP001515500">
    <property type="component" value="Chromosome 3"/>
</dbReference>
<protein>
    <submittedName>
        <fullName evidence="3">Uncharacterized protein LOC120252150</fullName>
    </submittedName>
</protein>
<proteinExistence type="predicted"/>
<accession>A0AB40ANG8</accession>
<organism evidence="2 3">
    <name type="scientific">Dioscorea cayennensis subsp. rotundata</name>
    <name type="common">White Guinea yam</name>
    <name type="synonym">Dioscorea rotundata</name>
    <dbReference type="NCBI Taxonomy" id="55577"/>
    <lineage>
        <taxon>Eukaryota</taxon>
        <taxon>Viridiplantae</taxon>
        <taxon>Streptophyta</taxon>
        <taxon>Embryophyta</taxon>
        <taxon>Tracheophyta</taxon>
        <taxon>Spermatophyta</taxon>
        <taxon>Magnoliopsida</taxon>
        <taxon>Liliopsida</taxon>
        <taxon>Dioscoreales</taxon>
        <taxon>Dioscoreaceae</taxon>
        <taxon>Dioscorea</taxon>
    </lineage>
</organism>
<gene>
    <name evidence="3" type="primary">LOC120252150</name>
</gene>
<sequence length="301" mass="34213">MVSPTVASGNFPVGFARFYKNEFQSQSRMIFCAGFQDLFCTHVGLSSSFYHRVKLPPSQSHRKRHLVPHGINVTAGNYERPEKMDISGVINALGKLWENLPQPVKDFPWTKAAWSFYSLIFELACAVVKYLCLPLLVVSSLSEMSYCAHERKMRLIPIPFLLGFAVAGVLKDTAKDLYPDLEEGEGFPRHLLLLAIFFLLLKLPGPYYPYWGRLVIPHFANGGLWRTAWSAFMWLRHPQHMPETTLEASHTENSSEERLRWNEVGFCVEAFLMRSSPSPSPTTFSEVLRQIPRRTASTGIA</sequence>
<dbReference type="PANTHER" id="PTHR36000">
    <property type="entry name" value="DEFECTIVE 1273 PROTEIN, PUTATIVE-RELATED"/>
    <property type="match status" value="1"/>
</dbReference>